<sequence length="153" mass="17719">MLAKPRQKPQKVKTDREEGSALTVQELKFERRRPTCKIPSSLAVDHKAEVRFFNAYDETAKLGSEIYTCDMKTLTWTTTKSMMHMHIAPPIGTPAYPNSFLPVFEEVWLFTQVQDVWYNSKFFAVLGSKAYLFGWTDAKWDIFIQISQKTIPC</sequence>
<dbReference type="AlphaFoldDB" id="A0AAD6WX13"/>
<evidence type="ECO:0000313" key="2">
    <source>
        <dbReference type="Proteomes" id="UP001218188"/>
    </source>
</evidence>
<proteinExistence type="predicted"/>
<dbReference type="EMBL" id="JARJCM010000089">
    <property type="protein sequence ID" value="KAJ7030593.1"/>
    <property type="molecule type" value="Genomic_DNA"/>
</dbReference>
<reference evidence="1" key="1">
    <citation type="submission" date="2023-03" db="EMBL/GenBank/DDBJ databases">
        <title>Massive genome expansion in bonnet fungi (Mycena s.s.) driven by repeated elements and novel gene families across ecological guilds.</title>
        <authorList>
            <consortium name="Lawrence Berkeley National Laboratory"/>
            <person name="Harder C.B."/>
            <person name="Miyauchi S."/>
            <person name="Viragh M."/>
            <person name="Kuo A."/>
            <person name="Thoen E."/>
            <person name="Andreopoulos B."/>
            <person name="Lu D."/>
            <person name="Skrede I."/>
            <person name="Drula E."/>
            <person name="Henrissat B."/>
            <person name="Morin E."/>
            <person name="Kohler A."/>
            <person name="Barry K."/>
            <person name="LaButti K."/>
            <person name="Morin E."/>
            <person name="Salamov A."/>
            <person name="Lipzen A."/>
            <person name="Mereny Z."/>
            <person name="Hegedus B."/>
            <person name="Baldrian P."/>
            <person name="Stursova M."/>
            <person name="Weitz H."/>
            <person name="Taylor A."/>
            <person name="Grigoriev I.V."/>
            <person name="Nagy L.G."/>
            <person name="Martin F."/>
            <person name="Kauserud H."/>
        </authorList>
    </citation>
    <scope>NUCLEOTIDE SEQUENCE</scope>
    <source>
        <strain evidence="1">CBHHK200</strain>
    </source>
</reference>
<name>A0AAD6WX13_9AGAR</name>
<dbReference type="Proteomes" id="UP001218188">
    <property type="component" value="Unassembled WGS sequence"/>
</dbReference>
<organism evidence="1 2">
    <name type="scientific">Mycena alexandri</name>
    <dbReference type="NCBI Taxonomy" id="1745969"/>
    <lineage>
        <taxon>Eukaryota</taxon>
        <taxon>Fungi</taxon>
        <taxon>Dikarya</taxon>
        <taxon>Basidiomycota</taxon>
        <taxon>Agaricomycotina</taxon>
        <taxon>Agaricomycetes</taxon>
        <taxon>Agaricomycetidae</taxon>
        <taxon>Agaricales</taxon>
        <taxon>Marasmiineae</taxon>
        <taxon>Mycenaceae</taxon>
        <taxon>Mycena</taxon>
    </lineage>
</organism>
<gene>
    <name evidence="1" type="ORF">C8F04DRAFT_1186628</name>
</gene>
<accession>A0AAD6WX13</accession>
<keyword evidence="2" id="KW-1185">Reference proteome</keyword>
<evidence type="ECO:0000313" key="1">
    <source>
        <dbReference type="EMBL" id="KAJ7030593.1"/>
    </source>
</evidence>
<comment type="caution">
    <text evidence="1">The sequence shown here is derived from an EMBL/GenBank/DDBJ whole genome shotgun (WGS) entry which is preliminary data.</text>
</comment>
<protein>
    <submittedName>
        <fullName evidence="1">Uncharacterized protein</fullName>
    </submittedName>
</protein>